<comment type="caution">
    <text evidence="1">The sequence shown here is derived from an EMBL/GenBank/DDBJ whole genome shotgun (WGS) entry which is preliminary data.</text>
</comment>
<organism evidence="1 2">
    <name type="scientific">Tunturiibacter gelidiferens</name>
    <dbReference type="NCBI Taxonomy" id="3069689"/>
    <lineage>
        <taxon>Bacteria</taxon>
        <taxon>Pseudomonadati</taxon>
        <taxon>Acidobacteriota</taxon>
        <taxon>Terriglobia</taxon>
        <taxon>Terriglobales</taxon>
        <taxon>Acidobacteriaceae</taxon>
        <taxon>Tunturiibacter</taxon>
    </lineage>
</organism>
<proteinExistence type="predicted"/>
<dbReference type="EMBL" id="JACHEB010000014">
    <property type="protein sequence ID" value="MBB5331368.1"/>
    <property type="molecule type" value="Genomic_DNA"/>
</dbReference>
<evidence type="ECO:0000313" key="2">
    <source>
        <dbReference type="Proteomes" id="UP000535182"/>
    </source>
</evidence>
<evidence type="ECO:0000313" key="1">
    <source>
        <dbReference type="EMBL" id="MBB5331368.1"/>
    </source>
</evidence>
<dbReference type="AlphaFoldDB" id="A0A9X0QJ63"/>
<protein>
    <submittedName>
        <fullName evidence="1">Uncharacterized protein</fullName>
    </submittedName>
</protein>
<keyword evidence="2" id="KW-1185">Reference proteome</keyword>
<sequence length="137" mass="14879">MSRPLISAFRLPIETGKQKSTHGDQCVREPALPLPSGPISVLPDMPFDPAFALIYVVENITSIDSHGSLSELGFSTLSTPVTVSHHRPVSDQKRSQISASPPETKIIDTLASCLQECAHMHHAFVASWRNLKGPKGQ</sequence>
<gene>
    <name evidence="1" type="ORF">HDF14_005012</name>
</gene>
<reference evidence="1 2" key="1">
    <citation type="submission" date="2020-08" db="EMBL/GenBank/DDBJ databases">
        <title>Genomic Encyclopedia of Type Strains, Phase IV (KMG-V): Genome sequencing to study the core and pangenomes of soil and plant-associated prokaryotes.</title>
        <authorList>
            <person name="Whitman W."/>
        </authorList>
    </citation>
    <scope>NUCLEOTIDE SEQUENCE [LARGE SCALE GENOMIC DNA]</scope>
    <source>
        <strain evidence="1 2">X5P2</strain>
    </source>
</reference>
<name>A0A9X0QJ63_9BACT</name>
<accession>A0A9X0QJ63</accession>
<dbReference type="Proteomes" id="UP000535182">
    <property type="component" value="Unassembled WGS sequence"/>
</dbReference>